<dbReference type="InterPro" id="IPR013324">
    <property type="entry name" value="RNA_pol_sigma_r3/r4-like"/>
</dbReference>
<dbReference type="PANTHER" id="PTHR43133">
    <property type="entry name" value="RNA POLYMERASE ECF-TYPE SIGMA FACTO"/>
    <property type="match status" value="1"/>
</dbReference>
<dbReference type="InterPro" id="IPR039425">
    <property type="entry name" value="RNA_pol_sigma-70-like"/>
</dbReference>
<comment type="caution">
    <text evidence="9">The sequence shown here is derived from an EMBL/GenBank/DDBJ whole genome shotgun (WGS) entry which is preliminary data.</text>
</comment>
<evidence type="ECO:0000256" key="3">
    <source>
        <dbReference type="ARBA" id="ARBA00023082"/>
    </source>
</evidence>
<dbReference type="GO" id="GO:0016987">
    <property type="term" value="F:sigma factor activity"/>
    <property type="evidence" value="ECO:0007669"/>
    <property type="project" value="UniProtKB-KW"/>
</dbReference>
<dbReference type="NCBIfam" id="TIGR02937">
    <property type="entry name" value="sigma70-ECF"/>
    <property type="match status" value="1"/>
</dbReference>
<evidence type="ECO:0000256" key="2">
    <source>
        <dbReference type="ARBA" id="ARBA00023015"/>
    </source>
</evidence>
<evidence type="ECO:0000256" key="4">
    <source>
        <dbReference type="ARBA" id="ARBA00023125"/>
    </source>
</evidence>
<dbReference type="Pfam" id="PF08281">
    <property type="entry name" value="Sigma70_r4_2"/>
    <property type="match status" value="1"/>
</dbReference>
<evidence type="ECO:0000259" key="7">
    <source>
        <dbReference type="Pfam" id="PF04542"/>
    </source>
</evidence>
<dbReference type="PANTHER" id="PTHR43133:SF8">
    <property type="entry name" value="RNA POLYMERASE SIGMA FACTOR HI_1459-RELATED"/>
    <property type="match status" value="1"/>
</dbReference>
<keyword evidence="5" id="KW-0804">Transcription</keyword>
<organism evidence="9 10">
    <name type="scientific">Sorangium cellulosum</name>
    <name type="common">Polyangium cellulosum</name>
    <dbReference type="NCBI Taxonomy" id="56"/>
    <lineage>
        <taxon>Bacteria</taxon>
        <taxon>Pseudomonadati</taxon>
        <taxon>Myxococcota</taxon>
        <taxon>Polyangia</taxon>
        <taxon>Polyangiales</taxon>
        <taxon>Polyangiaceae</taxon>
        <taxon>Sorangium</taxon>
    </lineage>
</organism>
<feature type="domain" description="RNA polymerase sigma-70 region 2" evidence="7">
    <location>
        <begin position="9"/>
        <end position="70"/>
    </location>
</feature>
<proteinExistence type="inferred from homology"/>
<evidence type="ECO:0000256" key="6">
    <source>
        <dbReference type="SAM" id="MobiDB-lite"/>
    </source>
</evidence>
<sequence length="480" mass="50003">MRPSFEEVYRSAQPYVLRLLWRLGVESRDLEDVAHEVFLVVHRRLPDYQPGGSLNAWLSAIASRVALRHRQLARNVRELLSSDGRAVDVADPGLDVEQLHAQAETGQLVRQLIQHIETSRRPIFILHDLEGMAMRDIAQAFQISQNTAWDRLRRARDEFETAARRLNARDRHALGVRGLRVTLAPLLLPPGPQSLGMGADGLAASAARLWARIQTSLASGGVEEPVRGGPGAPPSGPGAPPSGPRDAVGGGAMTVPPRHASLVATVSGTKLAAAGATLFLAGAGAATATISALGAQPPSLPLEIRREEIAARPLAPLIAAPLGAPPAAPATAMSAPATAMSAPATAMPAPATATPAPTAAMSAPATAMSAPATTPRASTSPARSAAHLADRHSVGPDISLLGRADAALGAGRATEALDLLERHARRYPHGPSTEQREALAVRVLLAAGRRTEAAARAERFRAAFPGSLLMPAVDAVLASP</sequence>
<evidence type="ECO:0000313" key="9">
    <source>
        <dbReference type="EMBL" id="KYF70703.1"/>
    </source>
</evidence>
<feature type="domain" description="RNA polymerase sigma factor 70 region 4 type 2" evidence="8">
    <location>
        <begin position="108"/>
        <end position="156"/>
    </location>
</feature>
<evidence type="ECO:0000313" key="10">
    <source>
        <dbReference type="Proteomes" id="UP000075635"/>
    </source>
</evidence>
<dbReference type="Gene3D" id="1.10.1740.10">
    <property type="match status" value="1"/>
</dbReference>
<dbReference type="InterPro" id="IPR014284">
    <property type="entry name" value="RNA_pol_sigma-70_dom"/>
</dbReference>
<gene>
    <name evidence="9" type="ORF">BE17_49305</name>
</gene>
<feature type="compositionally biased region" description="Pro residues" evidence="6">
    <location>
        <begin position="231"/>
        <end position="243"/>
    </location>
</feature>
<keyword evidence="3" id="KW-0731">Sigma factor</keyword>
<dbReference type="Pfam" id="PF04542">
    <property type="entry name" value="Sigma70_r2"/>
    <property type="match status" value="1"/>
</dbReference>
<evidence type="ECO:0000259" key="8">
    <source>
        <dbReference type="Pfam" id="PF08281"/>
    </source>
</evidence>
<dbReference type="InterPro" id="IPR013249">
    <property type="entry name" value="RNA_pol_sigma70_r4_t2"/>
</dbReference>
<comment type="similarity">
    <text evidence="1">Belongs to the sigma-70 factor family. ECF subfamily.</text>
</comment>
<reference evidence="9 10" key="1">
    <citation type="submission" date="2014-02" db="EMBL/GenBank/DDBJ databases">
        <title>The small core and large imbalanced accessory genome model reveals a collaborative survival strategy of Sorangium cellulosum strains in nature.</title>
        <authorList>
            <person name="Han K."/>
            <person name="Peng R."/>
            <person name="Blom J."/>
            <person name="Li Y.-Z."/>
        </authorList>
    </citation>
    <scope>NUCLEOTIDE SEQUENCE [LARGE SCALE GENOMIC DNA]</scope>
    <source>
        <strain evidence="9 10">So0011-07</strain>
    </source>
</reference>
<dbReference type="Gene3D" id="1.10.10.10">
    <property type="entry name" value="Winged helix-like DNA-binding domain superfamily/Winged helix DNA-binding domain"/>
    <property type="match status" value="1"/>
</dbReference>
<keyword evidence="4" id="KW-0238">DNA-binding</keyword>
<dbReference type="InterPro" id="IPR007627">
    <property type="entry name" value="RNA_pol_sigma70_r2"/>
</dbReference>
<dbReference type="AlphaFoldDB" id="A0A150QRU1"/>
<dbReference type="EMBL" id="JEMB01003567">
    <property type="protein sequence ID" value="KYF70703.1"/>
    <property type="molecule type" value="Genomic_DNA"/>
</dbReference>
<dbReference type="GO" id="GO:0003677">
    <property type="term" value="F:DNA binding"/>
    <property type="evidence" value="ECO:0007669"/>
    <property type="project" value="UniProtKB-KW"/>
</dbReference>
<dbReference type="GO" id="GO:0006352">
    <property type="term" value="P:DNA-templated transcription initiation"/>
    <property type="evidence" value="ECO:0007669"/>
    <property type="project" value="InterPro"/>
</dbReference>
<name>A0A150QRU1_SORCE</name>
<dbReference type="SUPFAM" id="SSF88659">
    <property type="entry name" value="Sigma3 and sigma4 domains of RNA polymerase sigma factors"/>
    <property type="match status" value="1"/>
</dbReference>
<evidence type="ECO:0000256" key="1">
    <source>
        <dbReference type="ARBA" id="ARBA00010641"/>
    </source>
</evidence>
<feature type="region of interest" description="Disordered" evidence="6">
    <location>
        <begin position="220"/>
        <end position="253"/>
    </location>
</feature>
<evidence type="ECO:0000256" key="5">
    <source>
        <dbReference type="ARBA" id="ARBA00023163"/>
    </source>
</evidence>
<protein>
    <recommendedName>
        <fullName evidence="11">ECF family RNA polymerase sigma factor</fullName>
    </recommendedName>
</protein>
<accession>A0A150QRU1</accession>
<dbReference type="SUPFAM" id="SSF88946">
    <property type="entry name" value="Sigma2 domain of RNA polymerase sigma factors"/>
    <property type="match status" value="1"/>
</dbReference>
<dbReference type="InterPro" id="IPR036388">
    <property type="entry name" value="WH-like_DNA-bd_sf"/>
</dbReference>
<dbReference type="Proteomes" id="UP000075635">
    <property type="component" value="Unassembled WGS sequence"/>
</dbReference>
<keyword evidence="2" id="KW-0805">Transcription regulation</keyword>
<evidence type="ECO:0008006" key="11">
    <source>
        <dbReference type="Google" id="ProtNLM"/>
    </source>
</evidence>
<dbReference type="InterPro" id="IPR013325">
    <property type="entry name" value="RNA_pol_sigma_r2"/>
</dbReference>